<proteinExistence type="predicted"/>
<protein>
    <recommendedName>
        <fullName evidence="1">GTPase-associated protein 1 N-terminal domain-containing protein</fullName>
    </recommendedName>
</protein>
<comment type="caution">
    <text evidence="2">The sequence shown here is derived from an EMBL/GenBank/DDBJ whole genome shotgun (WGS) entry which is preliminary data.</text>
</comment>
<accession>A0ABR9ZJQ2</accession>
<feature type="domain" description="GTPase-associated protein 1 N-terminal" evidence="1">
    <location>
        <begin position="3"/>
        <end position="80"/>
    </location>
</feature>
<sequence>MSSKGIEALPHRFAYLPGEAANGSAIYVQSVPAGKDSTGRPGNVFSVGTIDRNTAQPLSVGNPIERYDSPDFPTPFRSSQVNAVKLDPALNEPRPNPSGMVDNAWMIVGRVQRHVLYALQDSIAKRETLTVLVTDKLKSGHLLLTALSSTLPPRVCREVLSFSTYERAQSLSVDKWLSVPAAVVMVPKADEALLKDPRISIIDPKTVPSDYAPGSLWSQITAKAYDSIEHAKSTADALHEYDRALESRPNYVQQPVDLGRELANVLRVINEERKLDYLTEALAVVPPAATNPADQFRDWAKQQQPVSGQPMNLAPSPVPAAQVNEPDLQGVAERWAFITSLRDPEDIAELMTLSLRRCRGPHGPEDLRFWSSTKTRDFDLQSLLRLLKVLITLEGFFGGAPQGNASAPQSMTPANPYASLEFRSAALHVLGLILDLQEEKREEVIGAPSELGREIYNLHIAPASVDPALINRAVHNLHAWMNSLQEARTAVQNNAAATDGHVVIAIDLLNGIVDAHANQTPPPNPQLNGIRTF</sequence>
<dbReference type="Pfam" id="PF20013">
    <property type="entry name" value="GAP1-N2"/>
    <property type="match status" value="1"/>
</dbReference>
<organism evidence="2 3">
    <name type="scientific">Corynebacterium suicordis DSM 45110</name>
    <dbReference type="NCBI Taxonomy" id="1121369"/>
    <lineage>
        <taxon>Bacteria</taxon>
        <taxon>Bacillati</taxon>
        <taxon>Actinomycetota</taxon>
        <taxon>Actinomycetes</taxon>
        <taxon>Mycobacteriales</taxon>
        <taxon>Corynebacteriaceae</taxon>
        <taxon>Corynebacterium</taxon>
    </lineage>
</organism>
<name>A0ABR9ZJQ2_9CORY</name>
<evidence type="ECO:0000259" key="1">
    <source>
        <dbReference type="Pfam" id="PF20013"/>
    </source>
</evidence>
<gene>
    <name evidence="2" type="ORF">IRY30_01995</name>
</gene>
<dbReference type="InterPro" id="IPR045402">
    <property type="entry name" value="GAP1-N2"/>
</dbReference>
<evidence type="ECO:0000313" key="3">
    <source>
        <dbReference type="Proteomes" id="UP000635902"/>
    </source>
</evidence>
<keyword evidence="3" id="KW-1185">Reference proteome</keyword>
<dbReference type="Proteomes" id="UP000635902">
    <property type="component" value="Unassembled WGS sequence"/>
</dbReference>
<dbReference type="EMBL" id="JADKMY010000001">
    <property type="protein sequence ID" value="MBF4552852.1"/>
    <property type="molecule type" value="Genomic_DNA"/>
</dbReference>
<evidence type="ECO:0000313" key="2">
    <source>
        <dbReference type="EMBL" id="MBF4552852.1"/>
    </source>
</evidence>
<reference evidence="2 3" key="1">
    <citation type="submission" date="2020-10" db="EMBL/GenBank/DDBJ databases">
        <title>Novel species in genus Corynebacterium.</title>
        <authorList>
            <person name="Zhang G."/>
        </authorList>
    </citation>
    <scope>NUCLEOTIDE SEQUENCE [LARGE SCALE GENOMIC DNA]</scope>
    <source>
        <strain evidence="2 3">DSM 45110</strain>
    </source>
</reference>